<dbReference type="Proteomes" id="UP001396334">
    <property type="component" value="Unassembled WGS sequence"/>
</dbReference>
<evidence type="ECO:0000256" key="1">
    <source>
        <dbReference type="SAM" id="MobiDB-lite"/>
    </source>
</evidence>
<accession>A0ABR2U9R6</accession>
<protein>
    <submittedName>
        <fullName evidence="2">Uncharacterized protein</fullName>
    </submittedName>
</protein>
<reference evidence="2 3" key="1">
    <citation type="journal article" date="2024" name="G3 (Bethesda)">
        <title>Genome assembly of Hibiscus sabdariffa L. provides insights into metabolisms of medicinal natural products.</title>
        <authorList>
            <person name="Kim T."/>
        </authorList>
    </citation>
    <scope>NUCLEOTIDE SEQUENCE [LARGE SCALE GENOMIC DNA]</scope>
    <source>
        <strain evidence="2">TK-2024</strain>
        <tissue evidence="2">Old leaves</tissue>
    </source>
</reference>
<gene>
    <name evidence="2" type="ORF">V6N11_052221</name>
</gene>
<evidence type="ECO:0000313" key="3">
    <source>
        <dbReference type="Proteomes" id="UP001396334"/>
    </source>
</evidence>
<name>A0ABR2U9R6_9ROSI</name>
<keyword evidence="3" id="KW-1185">Reference proteome</keyword>
<comment type="caution">
    <text evidence="2">The sequence shown here is derived from an EMBL/GenBank/DDBJ whole genome shotgun (WGS) entry which is preliminary data.</text>
</comment>
<evidence type="ECO:0000313" key="2">
    <source>
        <dbReference type="EMBL" id="KAK9046329.1"/>
    </source>
</evidence>
<dbReference type="EMBL" id="JBBPBN010000001">
    <property type="protein sequence ID" value="KAK9046329.1"/>
    <property type="molecule type" value="Genomic_DNA"/>
</dbReference>
<feature type="region of interest" description="Disordered" evidence="1">
    <location>
        <begin position="188"/>
        <end position="228"/>
    </location>
</feature>
<organism evidence="2 3">
    <name type="scientific">Hibiscus sabdariffa</name>
    <name type="common">roselle</name>
    <dbReference type="NCBI Taxonomy" id="183260"/>
    <lineage>
        <taxon>Eukaryota</taxon>
        <taxon>Viridiplantae</taxon>
        <taxon>Streptophyta</taxon>
        <taxon>Embryophyta</taxon>
        <taxon>Tracheophyta</taxon>
        <taxon>Spermatophyta</taxon>
        <taxon>Magnoliopsida</taxon>
        <taxon>eudicotyledons</taxon>
        <taxon>Gunneridae</taxon>
        <taxon>Pentapetalae</taxon>
        <taxon>rosids</taxon>
        <taxon>malvids</taxon>
        <taxon>Malvales</taxon>
        <taxon>Malvaceae</taxon>
        <taxon>Malvoideae</taxon>
        <taxon>Hibiscus</taxon>
    </lineage>
</organism>
<proteinExistence type="predicted"/>
<sequence>MANGYDHHPFIYYKIPRVEFNCDGLVLIYNDDTVRAGEDGDNEDGVNVGGEELGVDILSLEVVGENLRAVIEGSHKYCERVRTNANDEILHGVDDVCEDLRIELDADSNSELKEDNGQGCFLFDVKLLYDVDDEVVSIRRKLIGNEKKVNDSISKRVALDVSDEECVQDIEVIDDALEEHEIIGRNGKLDGHESDYLDSSNLGEYSDNGESNEEICGAYSDKKSIGPR</sequence>